<evidence type="ECO:0000313" key="1">
    <source>
        <dbReference type="Proteomes" id="UP000095286"/>
    </source>
</evidence>
<reference evidence="2" key="1">
    <citation type="submission" date="2016-11" db="UniProtKB">
        <authorList>
            <consortium name="WormBaseParasite"/>
        </authorList>
    </citation>
    <scope>IDENTIFICATION</scope>
    <source>
        <strain evidence="2">KR3021</strain>
    </source>
</reference>
<accession>A0AC35U0H8</accession>
<dbReference type="Proteomes" id="UP000095286">
    <property type="component" value="Unplaced"/>
</dbReference>
<organism evidence="1 2">
    <name type="scientific">Rhabditophanes sp. KR3021</name>
    <dbReference type="NCBI Taxonomy" id="114890"/>
    <lineage>
        <taxon>Eukaryota</taxon>
        <taxon>Metazoa</taxon>
        <taxon>Ecdysozoa</taxon>
        <taxon>Nematoda</taxon>
        <taxon>Chromadorea</taxon>
        <taxon>Rhabditida</taxon>
        <taxon>Tylenchina</taxon>
        <taxon>Panagrolaimomorpha</taxon>
        <taxon>Strongyloidoidea</taxon>
        <taxon>Alloionematidae</taxon>
        <taxon>Rhabditophanes</taxon>
    </lineage>
</organism>
<dbReference type="WBParaSite" id="RSKR_0000622400.1">
    <property type="protein sequence ID" value="RSKR_0000622400.1"/>
    <property type="gene ID" value="RSKR_0000622400"/>
</dbReference>
<evidence type="ECO:0000313" key="2">
    <source>
        <dbReference type="WBParaSite" id="RSKR_0000622400.1"/>
    </source>
</evidence>
<protein>
    <submittedName>
        <fullName evidence="2">2-(3-amino-3-carboxypropyl)histidine synthase subunit 1</fullName>
    </submittedName>
</protein>
<sequence>MLRAREEVASIAEDPILLKDCESLPSNYNFEIAKTVWKIRSSGSKCVALQFPEGLLMYACVISDILVKNTGCDTIILGDVTYGACCVDDYTARALGCDLLVHYGHSCLVPIQDTQGIQLLYVFVSIDINLTHFLTILKANFKTDQRLALVSTVQFIASLHAVKQELIDAGYGIQVPQCSPLSPGEILGCTSPRIEGADVLIYLGDGRFHLESAMMHNPTLPAYQYNPYNRVLSRERFEFKEMIGNRSKAVAIAEKVEMFGLIQGTYGRQGNLKIFEELEEKLKERGKKYMRILISEIFVHKLAVFKDIECFAQVACPRLSIDWGESFKVPLLTPYELASALKYVEFKKDYYPMDFYSSDSLGPWTNNHEKFRPKRVRRAPVKIVATN</sequence>
<proteinExistence type="predicted"/>
<name>A0AC35U0H8_9BILA</name>